<comment type="subcellular location">
    <subcellularLocation>
        <location evidence="3">Cytoplasm</location>
    </subcellularLocation>
</comment>
<evidence type="ECO:0000256" key="7">
    <source>
        <dbReference type="ARBA" id="ARBA00022723"/>
    </source>
</evidence>
<dbReference type="PANTHER" id="PTHR30417:SF4">
    <property type="entry name" value="1,6-ANHYDRO-N-ACETYLMURAMYL-L-ALANINE AMIDASE AMPD"/>
    <property type="match status" value="1"/>
</dbReference>
<gene>
    <name evidence="14" type="ORF">COB20_01190</name>
</gene>
<name>A0A2A4XH13_9GAMM</name>
<evidence type="ECO:0000256" key="9">
    <source>
        <dbReference type="ARBA" id="ARBA00022833"/>
    </source>
</evidence>
<proteinExistence type="inferred from homology"/>
<dbReference type="EC" id="3.5.1.28" evidence="5"/>
<evidence type="ECO:0000256" key="4">
    <source>
        <dbReference type="ARBA" id="ARBA00007553"/>
    </source>
</evidence>
<organism evidence="14 15">
    <name type="scientific">SAR86 cluster bacterium</name>
    <dbReference type="NCBI Taxonomy" id="2030880"/>
    <lineage>
        <taxon>Bacteria</taxon>
        <taxon>Pseudomonadati</taxon>
        <taxon>Pseudomonadota</taxon>
        <taxon>Gammaproteobacteria</taxon>
        <taxon>SAR86 cluster</taxon>
    </lineage>
</organism>
<evidence type="ECO:0000256" key="8">
    <source>
        <dbReference type="ARBA" id="ARBA00022801"/>
    </source>
</evidence>
<dbReference type="Proteomes" id="UP000218767">
    <property type="component" value="Unassembled WGS sequence"/>
</dbReference>
<dbReference type="GO" id="GO:0009253">
    <property type="term" value="P:peptidoglycan catabolic process"/>
    <property type="evidence" value="ECO:0007669"/>
    <property type="project" value="InterPro"/>
</dbReference>
<dbReference type="GO" id="GO:0005737">
    <property type="term" value="C:cytoplasm"/>
    <property type="evidence" value="ECO:0007669"/>
    <property type="project" value="UniProtKB-SubCell"/>
</dbReference>
<evidence type="ECO:0000313" key="15">
    <source>
        <dbReference type="Proteomes" id="UP000218767"/>
    </source>
</evidence>
<dbReference type="Pfam" id="PF01510">
    <property type="entry name" value="Amidase_2"/>
    <property type="match status" value="1"/>
</dbReference>
<evidence type="ECO:0000256" key="1">
    <source>
        <dbReference type="ARBA" id="ARBA00001561"/>
    </source>
</evidence>
<dbReference type="InterPro" id="IPR002502">
    <property type="entry name" value="Amidase_domain"/>
</dbReference>
<evidence type="ECO:0000256" key="2">
    <source>
        <dbReference type="ARBA" id="ARBA00001947"/>
    </source>
</evidence>
<dbReference type="GO" id="GO:0009254">
    <property type="term" value="P:peptidoglycan turnover"/>
    <property type="evidence" value="ECO:0007669"/>
    <property type="project" value="TreeGrafter"/>
</dbReference>
<dbReference type="InterPro" id="IPR051206">
    <property type="entry name" value="NAMLAA_amidase_2"/>
</dbReference>
<feature type="domain" description="N-acetylmuramoyl-L-alanine amidase" evidence="13">
    <location>
        <begin position="18"/>
        <end position="169"/>
    </location>
</feature>
<evidence type="ECO:0000256" key="12">
    <source>
        <dbReference type="ARBA" id="ARBA00042615"/>
    </source>
</evidence>
<keyword evidence="6" id="KW-0963">Cytoplasm</keyword>
<protein>
    <recommendedName>
        <fullName evidence="11">1,6-anhydro-N-acetylmuramyl-L-alanine amidase AmpD</fullName>
        <ecNumber evidence="5">3.5.1.28</ecNumber>
    </recommendedName>
    <alternativeName>
        <fullName evidence="12">N-acetylmuramoyl-L-alanine amidase</fullName>
    </alternativeName>
</protein>
<dbReference type="NCBIfam" id="NF008758">
    <property type="entry name" value="PRK11789.1"/>
    <property type="match status" value="1"/>
</dbReference>
<evidence type="ECO:0000256" key="11">
    <source>
        <dbReference type="ARBA" id="ARBA00039257"/>
    </source>
</evidence>
<dbReference type="InterPro" id="IPR036505">
    <property type="entry name" value="Amidase/PGRP_sf"/>
</dbReference>
<dbReference type="GO" id="GO:0008745">
    <property type="term" value="F:N-acetylmuramoyl-L-alanine amidase activity"/>
    <property type="evidence" value="ECO:0007669"/>
    <property type="project" value="UniProtKB-EC"/>
</dbReference>
<comment type="similarity">
    <text evidence="4">Belongs to the N-acetylmuramoyl-L-alanine amidase 2 family.</text>
</comment>
<comment type="caution">
    <text evidence="14">The sequence shown here is derived from an EMBL/GenBank/DDBJ whole genome shotgun (WGS) entry which is preliminary data.</text>
</comment>
<keyword evidence="10" id="KW-0961">Cell wall biogenesis/degradation</keyword>
<comment type="cofactor">
    <cofactor evidence="2">
        <name>Zn(2+)</name>
        <dbReference type="ChEBI" id="CHEBI:29105"/>
    </cofactor>
</comment>
<dbReference type="AlphaFoldDB" id="A0A2A4XH13"/>
<dbReference type="SUPFAM" id="SSF55846">
    <property type="entry name" value="N-acetylmuramoyl-L-alanine amidase-like"/>
    <property type="match status" value="1"/>
</dbReference>
<dbReference type="Gene3D" id="3.40.80.10">
    <property type="entry name" value="Peptidoglycan recognition protein-like"/>
    <property type="match status" value="1"/>
</dbReference>
<keyword evidence="9" id="KW-0862">Zinc</keyword>
<comment type="catalytic activity">
    <reaction evidence="1">
        <text>Hydrolyzes the link between N-acetylmuramoyl residues and L-amino acid residues in certain cell-wall glycopeptides.</text>
        <dbReference type="EC" id="3.5.1.28"/>
    </reaction>
</comment>
<accession>A0A2A4XH13</accession>
<evidence type="ECO:0000256" key="5">
    <source>
        <dbReference type="ARBA" id="ARBA00011901"/>
    </source>
</evidence>
<dbReference type="PANTHER" id="PTHR30417">
    <property type="entry name" value="N-ACETYLMURAMOYL-L-ALANINE AMIDASE AMID"/>
    <property type="match status" value="1"/>
</dbReference>
<sequence length="183" mass="20282">MELSIANDILVGAQILESPNQDARPDNTDIELLVIHNISLPPGEFGAPAIKQFFCNELDSESHPFFREIVDLKVSAHLLIDRGGRLTQFVPFSNRAWHAGESLFCERSNCNDYSIGIELEGTDFESFTDSQYTSLANVTKLLLSTYPKMSGDKIVGHSDIAPGRKTDPGPCFDWAKYKQSLSA</sequence>
<dbReference type="GO" id="GO:0071555">
    <property type="term" value="P:cell wall organization"/>
    <property type="evidence" value="ECO:0007669"/>
    <property type="project" value="UniProtKB-KW"/>
</dbReference>
<evidence type="ECO:0000313" key="14">
    <source>
        <dbReference type="EMBL" id="PCI81903.1"/>
    </source>
</evidence>
<keyword evidence="8" id="KW-0378">Hydrolase</keyword>
<dbReference type="EMBL" id="NVUL01000003">
    <property type="protein sequence ID" value="PCI81903.1"/>
    <property type="molecule type" value="Genomic_DNA"/>
</dbReference>
<dbReference type="CDD" id="cd06583">
    <property type="entry name" value="PGRP"/>
    <property type="match status" value="1"/>
</dbReference>
<evidence type="ECO:0000256" key="3">
    <source>
        <dbReference type="ARBA" id="ARBA00004496"/>
    </source>
</evidence>
<evidence type="ECO:0000256" key="10">
    <source>
        <dbReference type="ARBA" id="ARBA00023316"/>
    </source>
</evidence>
<evidence type="ECO:0000259" key="13">
    <source>
        <dbReference type="SMART" id="SM00644"/>
    </source>
</evidence>
<reference evidence="15" key="1">
    <citation type="submission" date="2017-08" db="EMBL/GenBank/DDBJ databases">
        <title>A dynamic microbial community with high functional redundancy inhabits the cold, oxic subseafloor aquifer.</title>
        <authorList>
            <person name="Tully B.J."/>
            <person name="Wheat C.G."/>
            <person name="Glazer B.T."/>
            <person name="Huber J.A."/>
        </authorList>
    </citation>
    <scope>NUCLEOTIDE SEQUENCE [LARGE SCALE GENOMIC DNA]</scope>
</reference>
<dbReference type="SMART" id="SM00644">
    <property type="entry name" value="Ami_2"/>
    <property type="match status" value="1"/>
</dbReference>
<keyword evidence="7" id="KW-0479">Metal-binding</keyword>
<evidence type="ECO:0000256" key="6">
    <source>
        <dbReference type="ARBA" id="ARBA00022490"/>
    </source>
</evidence>
<dbReference type="GO" id="GO:0046872">
    <property type="term" value="F:metal ion binding"/>
    <property type="evidence" value="ECO:0007669"/>
    <property type="project" value="UniProtKB-KW"/>
</dbReference>